<protein>
    <submittedName>
        <fullName evidence="1">Uncharacterized protein</fullName>
    </submittedName>
</protein>
<dbReference type="AlphaFoldDB" id="A0A6B0XZH9"/>
<gene>
    <name evidence="1" type="ORF">F4Y60_01920</name>
</gene>
<name>A0A6B0XZH9_9RHOB</name>
<sequence>MIVSPLRQALCTDRSQVTKGPDPGRWWSTATLPSGWAVHGFHFFVDWRLSPPAVGDTFLLTRLIDFERGEDSHSVTDGNVLGAFKAAGLRVEFEALRAVCARYGKELVAVLLPEREPAALDDGTPFWIVSTGKDGELTIARSMLRDLKKAIRTHSGGPVRVGGKGLIYGTSAVECLLSLTDAAYPGDADAVLVNTDGHVRYVIEFKKHTLTDPLGKHLANQYYPAPDGRKYQRLHALASELGSSSHGAVSLVMFYYSTKRPLIRLQLVGALGPESLEIKRDSGDVRIDGMTDAEVGGKIMAWMGIRK</sequence>
<evidence type="ECO:0000313" key="1">
    <source>
        <dbReference type="EMBL" id="MXY32850.1"/>
    </source>
</evidence>
<reference evidence="1" key="1">
    <citation type="submission" date="2019-09" db="EMBL/GenBank/DDBJ databases">
        <title>Characterisation of the sponge microbiome using genome-centric metagenomics.</title>
        <authorList>
            <person name="Engelberts J.P."/>
            <person name="Robbins S.J."/>
            <person name="De Goeij J.M."/>
            <person name="Aranda M."/>
            <person name="Bell S.C."/>
            <person name="Webster N.S."/>
        </authorList>
    </citation>
    <scope>NUCLEOTIDE SEQUENCE</scope>
    <source>
        <strain evidence="1">SB0664_bin_43</strain>
    </source>
</reference>
<dbReference type="EMBL" id="VXRY01000076">
    <property type="protein sequence ID" value="MXY32850.1"/>
    <property type="molecule type" value="Genomic_DNA"/>
</dbReference>
<comment type="caution">
    <text evidence="1">The sequence shown here is derived from an EMBL/GenBank/DDBJ whole genome shotgun (WGS) entry which is preliminary data.</text>
</comment>
<proteinExistence type="predicted"/>
<organism evidence="1">
    <name type="scientific">Boseongicola sp. SB0664_bin_43</name>
    <dbReference type="NCBI Taxonomy" id="2604844"/>
    <lineage>
        <taxon>Bacteria</taxon>
        <taxon>Pseudomonadati</taxon>
        <taxon>Pseudomonadota</taxon>
        <taxon>Alphaproteobacteria</taxon>
        <taxon>Rhodobacterales</taxon>
        <taxon>Paracoccaceae</taxon>
        <taxon>Boseongicola</taxon>
    </lineage>
</organism>
<accession>A0A6B0XZH9</accession>